<sequence>MHLLILPEITTDAQNEQFFDTVASNVKRMRQEKNLSQLETALSIGQASGGFYANMENNAHGKHFNLLHLFKLSKLFNCDINEFFKEISERDGGKQEQI</sequence>
<dbReference type="Gene3D" id="1.10.260.40">
    <property type="entry name" value="lambda repressor-like DNA-binding domains"/>
    <property type="match status" value="1"/>
</dbReference>
<dbReference type="KEGG" id="crx:CRECT_1687"/>
<dbReference type="Pfam" id="PF01381">
    <property type="entry name" value="HTH_3"/>
    <property type="match status" value="1"/>
</dbReference>
<organism evidence="2 3">
    <name type="scientific">Campylobacter rectus</name>
    <name type="common">Wolinella recta</name>
    <dbReference type="NCBI Taxonomy" id="203"/>
    <lineage>
        <taxon>Bacteria</taxon>
        <taxon>Pseudomonadati</taxon>
        <taxon>Campylobacterota</taxon>
        <taxon>Epsilonproteobacteria</taxon>
        <taxon>Campylobacterales</taxon>
        <taxon>Campylobacteraceae</taxon>
        <taxon>Campylobacter</taxon>
    </lineage>
</organism>
<dbReference type="GO" id="GO:0003677">
    <property type="term" value="F:DNA binding"/>
    <property type="evidence" value="ECO:0007669"/>
    <property type="project" value="InterPro"/>
</dbReference>
<dbReference type="InterPro" id="IPR001387">
    <property type="entry name" value="Cro/C1-type_HTH"/>
</dbReference>
<proteinExistence type="predicted"/>
<feature type="domain" description="HTH cro/C1-type" evidence="1">
    <location>
        <begin position="26"/>
        <end position="83"/>
    </location>
</feature>
<dbReference type="SMART" id="SM00530">
    <property type="entry name" value="HTH_XRE"/>
    <property type="match status" value="1"/>
</dbReference>
<reference evidence="2 3" key="1">
    <citation type="submission" date="2016-07" db="EMBL/GenBank/DDBJ databases">
        <title>Comparative genomics of the Campylobacter concisus group.</title>
        <authorList>
            <person name="Miller W.G."/>
            <person name="Yee E."/>
            <person name="Chapman M.H."/>
            <person name="Huynh S."/>
            <person name="Bono J.L."/>
            <person name="On S.L.W."/>
            <person name="StLeger J."/>
            <person name="Foster G."/>
            <person name="Parker C.T."/>
        </authorList>
    </citation>
    <scope>NUCLEOTIDE SEQUENCE [LARGE SCALE GENOMIC DNA]</scope>
    <source>
        <strain evidence="2 3">ATCC 33238</strain>
    </source>
</reference>
<dbReference type="EMBL" id="CP012543">
    <property type="protein sequence ID" value="QCD47320.1"/>
    <property type="molecule type" value="Genomic_DNA"/>
</dbReference>
<name>A0A6G5QNS6_CAMRE</name>
<gene>
    <name evidence="2" type="ORF">CRECT_1687</name>
</gene>
<evidence type="ECO:0000313" key="2">
    <source>
        <dbReference type="EMBL" id="QCD47320.1"/>
    </source>
</evidence>
<evidence type="ECO:0000259" key="1">
    <source>
        <dbReference type="PROSITE" id="PS50943"/>
    </source>
</evidence>
<dbReference type="PROSITE" id="PS50943">
    <property type="entry name" value="HTH_CROC1"/>
    <property type="match status" value="1"/>
</dbReference>
<evidence type="ECO:0000313" key="3">
    <source>
        <dbReference type="Proteomes" id="UP000502377"/>
    </source>
</evidence>
<accession>A0A6G5QNS6</accession>
<dbReference type="SUPFAM" id="SSF47413">
    <property type="entry name" value="lambda repressor-like DNA-binding domains"/>
    <property type="match status" value="1"/>
</dbReference>
<protein>
    <submittedName>
        <fullName evidence="2">Transcriptional regulator, XRE family</fullName>
    </submittedName>
</protein>
<dbReference type="Proteomes" id="UP000502377">
    <property type="component" value="Chromosome"/>
</dbReference>
<dbReference type="InterPro" id="IPR010982">
    <property type="entry name" value="Lambda_DNA-bd_dom_sf"/>
</dbReference>
<dbReference type="AlphaFoldDB" id="A0A6G5QNS6"/>
<dbReference type="CDD" id="cd00093">
    <property type="entry name" value="HTH_XRE"/>
    <property type="match status" value="1"/>
</dbReference>
<dbReference type="RefSeq" id="WP_004320222.1">
    <property type="nucleotide sequence ID" value="NZ_CP012543.1"/>
</dbReference>